<feature type="transmembrane region" description="Helical" evidence="6">
    <location>
        <begin position="55"/>
        <end position="74"/>
    </location>
</feature>
<feature type="transmembrane region" description="Helical" evidence="6">
    <location>
        <begin position="250"/>
        <end position="272"/>
    </location>
</feature>
<keyword evidence="2" id="KW-1003">Cell membrane</keyword>
<dbReference type="EMBL" id="AZFT01000053">
    <property type="protein sequence ID" value="KRL84290.1"/>
    <property type="molecule type" value="Genomic_DNA"/>
</dbReference>
<dbReference type="eggNOG" id="COG2244">
    <property type="taxonomic scope" value="Bacteria"/>
</dbReference>
<feature type="transmembrane region" description="Helical" evidence="6">
    <location>
        <begin position="127"/>
        <end position="145"/>
    </location>
</feature>
<evidence type="ECO:0000256" key="5">
    <source>
        <dbReference type="ARBA" id="ARBA00023136"/>
    </source>
</evidence>
<dbReference type="STRING" id="1423724.FC32_GL001575"/>
<organism evidence="7 8">
    <name type="scientific">Ligilactobacillus apodemi DSM 16634 = JCM 16172</name>
    <dbReference type="NCBI Taxonomy" id="1423724"/>
    <lineage>
        <taxon>Bacteria</taxon>
        <taxon>Bacillati</taxon>
        <taxon>Bacillota</taxon>
        <taxon>Bacilli</taxon>
        <taxon>Lactobacillales</taxon>
        <taxon>Lactobacillaceae</taxon>
        <taxon>Ligilactobacillus</taxon>
    </lineage>
</organism>
<keyword evidence="5 6" id="KW-0472">Membrane</keyword>
<dbReference type="OrthoDB" id="9775950at2"/>
<evidence type="ECO:0000313" key="8">
    <source>
        <dbReference type="Proteomes" id="UP000051324"/>
    </source>
</evidence>
<dbReference type="PANTHER" id="PTHR30250">
    <property type="entry name" value="PST FAMILY PREDICTED COLANIC ACID TRANSPORTER"/>
    <property type="match status" value="1"/>
</dbReference>
<dbReference type="GO" id="GO:0005886">
    <property type="term" value="C:plasma membrane"/>
    <property type="evidence" value="ECO:0007669"/>
    <property type="project" value="UniProtKB-SubCell"/>
</dbReference>
<evidence type="ECO:0000256" key="2">
    <source>
        <dbReference type="ARBA" id="ARBA00022475"/>
    </source>
</evidence>
<feature type="transmembrane region" description="Helical" evidence="6">
    <location>
        <begin position="95"/>
        <end position="115"/>
    </location>
</feature>
<dbReference type="PANTHER" id="PTHR30250:SF21">
    <property type="entry name" value="LIPID II FLIPPASE MURJ"/>
    <property type="match status" value="1"/>
</dbReference>
<dbReference type="InterPro" id="IPR050833">
    <property type="entry name" value="Poly_Biosynth_Transport"/>
</dbReference>
<dbReference type="InterPro" id="IPR024923">
    <property type="entry name" value="PG_synth_SpoVB"/>
</dbReference>
<evidence type="ECO:0000256" key="3">
    <source>
        <dbReference type="ARBA" id="ARBA00022692"/>
    </source>
</evidence>
<dbReference type="Pfam" id="PF01943">
    <property type="entry name" value="Polysacc_synt"/>
    <property type="match status" value="1"/>
</dbReference>
<reference evidence="7 8" key="1">
    <citation type="journal article" date="2015" name="Genome Announc.">
        <title>Expanding the biotechnology potential of lactobacilli through comparative genomics of 213 strains and associated genera.</title>
        <authorList>
            <person name="Sun Z."/>
            <person name="Harris H.M."/>
            <person name="McCann A."/>
            <person name="Guo C."/>
            <person name="Argimon S."/>
            <person name="Zhang W."/>
            <person name="Yang X."/>
            <person name="Jeffery I.B."/>
            <person name="Cooney J.C."/>
            <person name="Kagawa T.F."/>
            <person name="Liu W."/>
            <person name="Song Y."/>
            <person name="Salvetti E."/>
            <person name="Wrobel A."/>
            <person name="Rasinkangas P."/>
            <person name="Parkhill J."/>
            <person name="Rea M.C."/>
            <person name="O'Sullivan O."/>
            <person name="Ritari J."/>
            <person name="Douillard F.P."/>
            <person name="Paul Ross R."/>
            <person name="Yang R."/>
            <person name="Briner A.E."/>
            <person name="Felis G.E."/>
            <person name="de Vos W.M."/>
            <person name="Barrangou R."/>
            <person name="Klaenhammer T.R."/>
            <person name="Caufield P.W."/>
            <person name="Cui Y."/>
            <person name="Zhang H."/>
            <person name="O'Toole P.W."/>
        </authorList>
    </citation>
    <scope>NUCLEOTIDE SEQUENCE [LARGE SCALE GENOMIC DNA]</scope>
    <source>
        <strain evidence="7 8">DSM 16634</strain>
    </source>
</reference>
<dbReference type="Proteomes" id="UP000051324">
    <property type="component" value="Unassembled WGS sequence"/>
</dbReference>
<feature type="transmembrane region" description="Helical" evidence="6">
    <location>
        <begin position="197"/>
        <end position="215"/>
    </location>
</feature>
<feature type="transmembrane region" description="Helical" evidence="6">
    <location>
        <begin position="338"/>
        <end position="361"/>
    </location>
</feature>
<dbReference type="PIRSF" id="PIRSF038958">
    <property type="entry name" value="PG_synth_SpoVB"/>
    <property type="match status" value="1"/>
</dbReference>
<feature type="transmembrane region" description="Helical" evidence="6">
    <location>
        <begin position="12"/>
        <end position="35"/>
    </location>
</feature>
<dbReference type="RefSeq" id="WP_025087865.1">
    <property type="nucleotide sequence ID" value="NZ_AZFT01000053.1"/>
</dbReference>
<feature type="transmembrane region" description="Helical" evidence="6">
    <location>
        <begin position="297"/>
        <end position="317"/>
    </location>
</feature>
<keyword evidence="8" id="KW-1185">Reference proteome</keyword>
<feature type="transmembrane region" description="Helical" evidence="6">
    <location>
        <begin position="401"/>
        <end position="419"/>
    </location>
</feature>
<evidence type="ECO:0000313" key="7">
    <source>
        <dbReference type="EMBL" id="KRL84290.1"/>
    </source>
</evidence>
<comment type="subcellular location">
    <subcellularLocation>
        <location evidence="1">Cell membrane</location>
        <topology evidence="1">Multi-pass membrane protein</topology>
    </subcellularLocation>
</comment>
<gene>
    <name evidence="7" type="ORF">FC32_GL001575</name>
</gene>
<dbReference type="CDD" id="cd13124">
    <property type="entry name" value="MATE_SpoVB_like"/>
    <property type="match status" value="1"/>
</dbReference>
<feature type="transmembrane region" description="Helical" evidence="6">
    <location>
        <begin position="367"/>
        <end position="389"/>
    </location>
</feature>
<name>A0A0R1U087_9LACO</name>
<feature type="transmembrane region" description="Helical" evidence="6">
    <location>
        <begin position="425"/>
        <end position="448"/>
    </location>
</feature>
<sequence>MSEQKTMKEKLLTGSAWMTAGSILSRILGAIYIIPWYSWFGADRLQANALYTKGYTVYSIFLMIAISGIPSAVAKQVAYYNSKNEYLISKRLFKVSFWALFMVGVICTVIFWSIAPLISQGDMRVVSIYRSLALALLIIPTMSLLRGYFQGYQEMAPSALSQLLEQFIRIIYMLAATFITIKVLGESYEVGVWQSTFAAFVGAIGGTLILVWYYLRHWQGLNQLAEQSVNKLVVSDLALIKEVFSQAMPFIFIACAMSTFNLIDQFSFPFIFKQLTNYSMEQINAFYALFAGNANKVIMIVVALSTALATTAIPLLSEAVAKKERKLTQKQLLNALELLFFIMLPAVLGMAAVSRPLYLVFYGYDELGIYVLAVSAYMTLAICLFNVLGSLLQGVYENRRAIRYTALGLILKLILQYPLTATLGVFGPILATGISMLLASYFMFSYLYYRFDLQPQKLQFNVNLMAIFSLVMFGGVLLLVTGLTKLFPGNNRFLALGILLCAAIFGAGVYLFLCLKTGIIRKILGEKIEIKLQKIFFIKESSSHEIR</sequence>
<feature type="transmembrane region" description="Helical" evidence="6">
    <location>
        <begin position="460"/>
        <end position="481"/>
    </location>
</feature>
<evidence type="ECO:0000256" key="1">
    <source>
        <dbReference type="ARBA" id="ARBA00004651"/>
    </source>
</evidence>
<feature type="transmembrane region" description="Helical" evidence="6">
    <location>
        <begin position="166"/>
        <end position="185"/>
    </location>
</feature>
<comment type="caution">
    <text evidence="7">The sequence shown here is derived from an EMBL/GenBank/DDBJ whole genome shotgun (WGS) entry which is preliminary data.</text>
</comment>
<accession>A0A0R1U087</accession>
<evidence type="ECO:0000256" key="6">
    <source>
        <dbReference type="SAM" id="Phobius"/>
    </source>
</evidence>
<protein>
    <submittedName>
        <fullName evidence="7">Export protein</fullName>
    </submittedName>
</protein>
<dbReference type="InterPro" id="IPR002797">
    <property type="entry name" value="Polysacc_synth"/>
</dbReference>
<evidence type="ECO:0000256" key="4">
    <source>
        <dbReference type="ARBA" id="ARBA00022989"/>
    </source>
</evidence>
<proteinExistence type="predicted"/>
<dbReference type="AlphaFoldDB" id="A0A0R1U087"/>
<feature type="transmembrane region" description="Helical" evidence="6">
    <location>
        <begin position="493"/>
        <end position="513"/>
    </location>
</feature>
<keyword evidence="4 6" id="KW-1133">Transmembrane helix</keyword>
<dbReference type="PATRIC" id="fig|1423724.4.peg.1641"/>
<keyword evidence="3 6" id="KW-0812">Transmembrane</keyword>